<evidence type="ECO:0000313" key="2">
    <source>
        <dbReference type="EMBL" id="CAF4294060.1"/>
    </source>
</evidence>
<feature type="non-terminal residue" evidence="2">
    <location>
        <position position="1"/>
    </location>
</feature>
<keyword evidence="3" id="KW-1185">Reference proteome</keyword>
<dbReference type="AlphaFoldDB" id="A0A820HDC1"/>
<proteinExistence type="predicted"/>
<feature type="non-terminal residue" evidence="2">
    <location>
        <position position="72"/>
    </location>
</feature>
<gene>
    <name evidence="2" type="ORF">OVN521_LOCUS31039</name>
</gene>
<sequence>MTTKSLSSTFKGKINGQRLPPIPVTNEQPVTATTTTTTTTNDDHPTSILKKSKPLIENVNNDEDRTLPLDDG</sequence>
<accession>A0A820HDC1</accession>
<comment type="caution">
    <text evidence="2">The sequence shown here is derived from an EMBL/GenBank/DDBJ whole genome shotgun (WGS) entry which is preliminary data.</text>
</comment>
<dbReference type="Proteomes" id="UP000663866">
    <property type="component" value="Unassembled WGS sequence"/>
</dbReference>
<feature type="region of interest" description="Disordered" evidence="1">
    <location>
        <begin position="1"/>
        <end position="48"/>
    </location>
</feature>
<protein>
    <submittedName>
        <fullName evidence="2">Uncharacterized protein</fullName>
    </submittedName>
</protein>
<name>A0A820HDC1_9BILA</name>
<evidence type="ECO:0000256" key="1">
    <source>
        <dbReference type="SAM" id="MobiDB-lite"/>
    </source>
</evidence>
<dbReference type="EMBL" id="CAJOBG010013448">
    <property type="protein sequence ID" value="CAF4294060.1"/>
    <property type="molecule type" value="Genomic_DNA"/>
</dbReference>
<feature type="compositionally biased region" description="Low complexity" evidence="1">
    <location>
        <begin position="31"/>
        <end position="40"/>
    </location>
</feature>
<evidence type="ECO:0000313" key="3">
    <source>
        <dbReference type="Proteomes" id="UP000663866"/>
    </source>
</evidence>
<reference evidence="2" key="1">
    <citation type="submission" date="2021-02" db="EMBL/GenBank/DDBJ databases">
        <authorList>
            <person name="Nowell W R."/>
        </authorList>
    </citation>
    <scope>NUCLEOTIDE SEQUENCE</scope>
</reference>
<feature type="compositionally biased region" description="Polar residues" evidence="1">
    <location>
        <begin position="1"/>
        <end position="10"/>
    </location>
</feature>
<organism evidence="2 3">
    <name type="scientific">Rotaria magnacalcarata</name>
    <dbReference type="NCBI Taxonomy" id="392030"/>
    <lineage>
        <taxon>Eukaryota</taxon>
        <taxon>Metazoa</taxon>
        <taxon>Spiralia</taxon>
        <taxon>Gnathifera</taxon>
        <taxon>Rotifera</taxon>
        <taxon>Eurotatoria</taxon>
        <taxon>Bdelloidea</taxon>
        <taxon>Philodinida</taxon>
        <taxon>Philodinidae</taxon>
        <taxon>Rotaria</taxon>
    </lineage>
</organism>